<dbReference type="PANTHER" id="PTHR19303:SF74">
    <property type="entry name" value="POGO TRANSPOSABLE ELEMENT WITH KRAB DOMAIN"/>
    <property type="match status" value="1"/>
</dbReference>
<reference evidence="3" key="1">
    <citation type="submission" date="2022-03" db="EMBL/GenBank/DDBJ databases">
        <authorList>
            <person name="Sayadi A."/>
        </authorList>
    </citation>
    <scope>NUCLEOTIDE SEQUENCE</scope>
</reference>
<accession>A0A9P0JKG9</accession>
<feature type="domain" description="DDE-1" evidence="2">
    <location>
        <begin position="237"/>
        <end position="376"/>
    </location>
</feature>
<dbReference type="InterPro" id="IPR036397">
    <property type="entry name" value="RNaseH_sf"/>
</dbReference>
<keyword evidence="4" id="KW-1185">Reference proteome</keyword>
<dbReference type="InterPro" id="IPR050863">
    <property type="entry name" value="CenT-Element_Derived"/>
</dbReference>
<evidence type="ECO:0000259" key="2">
    <source>
        <dbReference type="Pfam" id="PF03184"/>
    </source>
</evidence>
<dbReference type="PANTHER" id="PTHR19303">
    <property type="entry name" value="TRANSPOSON"/>
    <property type="match status" value="1"/>
</dbReference>
<feature type="region of interest" description="Disordered" evidence="1">
    <location>
        <begin position="601"/>
        <end position="624"/>
    </location>
</feature>
<dbReference type="AlphaFoldDB" id="A0A9P0JKG9"/>
<feature type="compositionally biased region" description="Basic residues" evidence="1">
    <location>
        <begin position="601"/>
        <end position="610"/>
    </location>
</feature>
<evidence type="ECO:0000256" key="1">
    <source>
        <dbReference type="SAM" id="MobiDB-lite"/>
    </source>
</evidence>
<dbReference type="Gene3D" id="3.30.420.10">
    <property type="entry name" value="Ribonuclease H-like superfamily/Ribonuclease H"/>
    <property type="match status" value="1"/>
</dbReference>
<organism evidence="3 4">
    <name type="scientific">Acanthoscelides obtectus</name>
    <name type="common">Bean weevil</name>
    <name type="synonym">Bruchus obtectus</name>
    <dbReference type="NCBI Taxonomy" id="200917"/>
    <lineage>
        <taxon>Eukaryota</taxon>
        <taxon>Metazoa</taxon>
        <taxon>Ecdysozoa</taxon>
        <taxon>Arthropoda</taxon>
        <taxon>Hexapoda</taxon>
        <taxon>Insecta</taxon>
        <taxon>Pterygota</taxon>
        <taxon>Neoptera</taxon>
        <taxon>Endopterygota</taxon>
        <taxon>Coleoptera</taxon>
        <taxon>Polyphaga</taxon>
        <taxon>Cucujiformia</taxon>
        <taxon>Chrysomeloidea</taxon>
        <taxon>Chrysomelidae</taxon>
        <taxon>Bruchinae</taxon>
        <taxon>Bruchini</taxon>
        <taxon>Acanthoscelides</taxon>
    </lineage>
</organism>
<dbReference type="InterPro" id="IPR004875">
    <property type="entry name" value="DDE_SF_endonuclease_dom"/>
</dbReference>
<name>A0A9P0JKG9_ACAOB</name>
<protein>
    <recommendedName>
        <fullName evidence="2">DDE-1 domain-containing protein</fullName>
    </recommendedName>
</protein>
<proteinExistence type="predicted"/>
<dbReference type="Proteomes" id="UP001152888">
    <property type="component" value="Unassembled WGS sequence"/>
</dbReference>
<dbReference type="OrthoDB" id="26681at2759"/>
<comment type="caution">
    <text evidence="3">The sequence shown here is derived from an EMBL/GenBank/DDBJ whole genome shotgun (WGS) entry which is preliminary data.</text>
</comment>
<dbReference type="GO" id="GO:0003677">
    <property type="term" value="F:DNA binding"/>
    <property type="evidence" value="ECO:0007669"/>
    <property type="project" value="TreeGrafter"/>
</dbReference>
<dbReference type="Pfam" id="PF03184">
    <property type="entry name" value="DDE_1"/>
    <property type="match status" value="1"/>
</dbReference>
<evidence type="ECO:0000313" key="4">
    <source>
        <dbReference type="Proteomes" id="UP001152888"/>
    </source>
</evidence>
<gene>
    <name evidence="3" type="ORF">ACAOBT_LOCUS965</name>
</gene>
<sequence length="674" mass="76816">MTGGDHLHQRSLRERVLKKMLMMKMMLMMEPKKKCSWSPRKMKSAIRDIRGGAKLRPTAALYGIPVMTLSDYSKRDSYDLSFRMGRKPVFSREQETEIRDQILLLASMFYGLTPQSLKAAVFTYAESNKIKNPFNKDKKEAGKDWIYGFLKRNSEISIRRPEPTSVNRILAFNATEVQIFFDNLSSTYDKYRFRPHRIFNVDETGINAVHKPGKILAPKGIKQVGSATSWERGKNITICCCISATGQYVPPLIIYPRLRMHPSLEQGGPNGSSYRCNKSGWMTEELLYAWLVHFAEHTKPSLEDPVLLILDNHSSHISVRIYDFCRQNGIIMLTIPPHTSHRTQPLDITVYSPLKTALHKECDVYMKLHQYEKLKPLQLIPLFTQAYLNVANAEKALSGFRASGIWPFNPNVFSQLIQEGNDNASDRISAEQAIVDIRMESENVEASSALLDIPMDFNERSYLVPTNTKPNESADDSRPSTSGIQNSLLFENPEPEIAHNSLPSKSATQTEIEHAKRQLFVTPVENKTPEHVIPFSEISPAPEKKHILKGKGIGKRTKQQSKLLTSTPMKSVLEKIEEKRVAKKKKLEEHSETMTKKLKKRKNKKSFKKQMIKESSSTSDEDLHVLCDDEEELDDDFSEGKGGETGVEELCVICGDFGKDNELWYRRWVKKAEG</sequence>
<evidence type="ECO:0000313" key="3">
    <source>
        <dbReference type="EMBL" id="CAH1955209.1"/>
    </source>
</evidence>
<dbReference type="EMBL" id="CAKOFQ010006658">
    <property type="protein sequence ID" value="CAH1955209.1"/>
    <property type="molecule type" value="Genomic_DNA"/>
</dbReference>
<dbReference type="GO" id="GO:0005634">
    <property type="term" value="C:nucleus"/>
    <property type="evidence" value="ECO:0007669"/>
    <property type="project" value="TreeGrafter"/>
</dbReference>
<feature type="region of interest" description="Disordered" evidence="1">
    <location>
        <begin position="462"/>
        <end position="487"/>
    </location>
</feature>